<dbReference type="SUPFAM" id="SSF56349">
    <property type="entry name" value="DNA breaking-rejoining enzymes"/>
    <property type="match status" value="1"/>
</dbReference>
<dbReference type="InterPro" id="IPR011010">
    <property type="entry name" value="DNA_brk_join_enz"/>
</dbReference>
<evidence type="ECO:0000256" key="1">
    <source>
        <dbReference type="ARBA" id="ARBA00023125"/>
    </source>
</evidence>
<reference evidence="5 6" key="1">
    <citation type="journal article" date="2023" name="Insect Mol. Biol.">
        <title>Genome sequencing provides insights into the evolution of gene families encoding plant cell wall-degrading enzymes in longhorned beetles.</title>
        <authorList>
            <person name="Shin N.R."/>
            <person name="Okamura Y."/>
            <person name="Kirsch R."/>
            <person name="Pauchet Y."/>
        </authorList>
    </citation>
    <scope>NUCLEOTIDE SEQUENCE [LARGE SCALE GENOMIC DNA]</scope>
    <source>
        <strain evidence="5">EAD_L_NR</strain>
    </source>
</reference>
<keyword evidence="1" id="KW-0238">DNA-binding</keyword>
<evidence type="ECO:0000256" key="2">
    <source>
        <dbReference type="ARBA" id="ARBA00023172"/>
    </source>
</evidence>
<dbReference type="GO" id="GO:0003677">
    <property type="term" value="F:DNA binding"/>
    <property type="evidence" value="ECO:0007669"/>
    <property type="project" value="UniProtKB-KW"/>
</dbReference>
<evidence type="ECO:0000313" key="5">
    <source>
        <dbReference type="EMBL" id="KAJ8914277.1"/>
    </source>
</evidence>
<dbReference type="AlphaFoldDB" id="A0AAV8VJF8"/>
<comment type="caution">
    <text evidence="5">The sequence shown here is derived from an EMBL/GenBank/DDBJ whole genome shotgun (WGS) entry which is preliminary data.</text>
</comment>
<gene>
    <name evidence="5" type="ORF">NQ315_011011</name>
</gene>
<feature type="domain" description="Tyr recombinase" evidence="3">
    <location>
        <begin position="125"/>
        <end position="333"/>
    </location>
</feature>
<dbReference type="GO" id="GO:0015074">
    <property type="term" value="P:DNA integration"/>
    <property type="evidence" value="ECO:0007669"/>
    <property type="project" value="InterPro"/>
</dbReference>
<dbReference type="GO" id="GO:0006310">
    <property type="term" value="P:DNA recombination"/>
    <property type="evidence" value="ECO:0007669"/>
    <property type="project" value="UniProtKB-KW"/>
</dbReference>
<dbReference type="PANTHER" id="PTHR35617:SF3">
    <property type="entry name" value="CORE-BINDING (CB) DOMAIN-CONTAINING PROTEIN"/>
    <property type="match status" value="1"/>
</dbReference>
<evidence type="ECO:0000259" key="3">
    <source>
        <dbReference type="PROSITE" id="PS51898"/>
    </source>
</evidence>
<dbReference type="Gene3D" id="1.10.150.130">
    <property type="match status" value="1"/>
</dbReference>
<feature type="domain" description="Core-binding (CB)" evidence="4">
    <location>
        <begin position="35"/>
        <end position="108"/>
    </location>
</feature>
<dbReference type="InterPro" id="IPR010998">
    <property type="entry name" value="Integrase_recombinase_N"/>
</dbReference>
<dbReference type="InterPro" id="IPR002104">
    <property type="entry name" value="Integrase_catalytic"/>
</dbReference>
<dbReference type="InterPro" id="IPR044068">
    <property type="entry name" value="CB"/>
</dbReference>
<evidence type="ECO:0000259" key="4">
    <source>
        <dbReference type="PROSITE" id="PS51900"/>
    </source>
</evidence>
<organism evidence="5 6">
    <name type="scientific">Exocentrus adspersus</name>
    <dbReference type="NCBI Taxonomy" id="1586481"/>
    <lineage>
        <taxon>Eukaryota</taxon>
        <taxon>Metazoa</taxon>
        <taxon>Ecdysozoa</taxon>
        <taxon>Arthropoda</taxon>
        <taxon>Hexapoda</taxon>
        <taxon>Insecta</taxon>
        <taxon>Pterygota</taxon>
        <taxon>Neoptera</taxon>
        <taxon>Endopterygota</taxon>
        <taxon>Coleoptera</taxon>
        <taxon>Polyphaga</taxon>
        <taxon>Cucujiformia</taxon>
        <taxon>Chrysomeloidea</taxon>
        <taxon>Cerambycidae</taxon>
        <taxon>Lamiinae</taxon>
        <taxon>Acanthocinini</taxon>
        <taxon>Exocentrus</taxon>
    </lineage>
</organism>
<keyword evidence="2" id="KW-0233">DNA recombination</keyword>
<keyword evidence="6" id="KW-1185">Reference proteome</keyword>
<evidence type="ECO:0008006" key="7">
    <source>
        <dbReference type="Google" id="ProtNLM"/>
    </source>
</evidence>
<name>A0AAV8VJF8_9CUCU</name>
<protein>
    <recommendedName>
        <fullName evidence="7">Tyr recombinase domain-containing protein</fullName>
    </recommendedName>
</protein>
<dbReference type="CDD" id="cd00397">
    <property type="entry name" value="DNA_BRE_C"/>
    <property type="match status" value="1"/>
</dbReference>
<dbReference type="Pfam" id="PF00589">
    <property type="entry name" value="Phage_integrase"/>
    <property type="match status" value="1"/>
</dbReference>
<dbReference type="InterPro" id="IPR013762">
    <property type="entry name" value="Integrase-like_cat_sf"/>
</dbReference>
<dbReference type="PROSITE" id="PS51898">
    <property type="entry name" value="TYR_RECOMBINASE"/>
    <property type="match status" value="1"/>
</dbReference>
<dbReference type="Gene3D" id="1.10.443.10">
    <property type="entry name" value="Intergrase catalytic core"/>
    <property type="match status" value="1"/>
</dbReference>
<dbReference type="Proteomes" id="UP001159042">
    <property type="component" value="Unassembled WGS sequence"/>
</dbReference>
<dbReference type="PANTHER" id="PTHR35617">
    <property type="entry name" value="PHAGE_INTEGRASE DOMAIN-CONTAINING PROTEIN"/>
    <property type="match status" value="1"/>
</dbReference>
<sequence>MEISALGASPAMEDTYPGCRSLMRLSYQQKGVPEPAIDVLISSLFQSTIKQYNCSYKKCMAYCKGIDVFTADANKLIGFLNTQIEKGGNYNTINQHRSALNTLLQITNDSLVSRFMKGVFRIKPVFPRYNETWDPYPVLEYFNSLSPLTSLSLKELTYKLVVLLALTTSQRVQTLTKIKLSNIRKSQGKIEITITDLIKTSRPEKCQPKITLPYFTEKPNLCIASFLEHYINYTKPLRKDHDSLLITIKKPHHPATAQTVSKWIKKGLALGGVDTDTFKAHSTRHASTSAVYRQGLNIESIKRTAGWSERSSIFNKFYNRPVNTDSTFATCLLTSKK</sequence>
<evidence type="ECO:0000313" key="6">
    <source>
        <dbReference type="Proteomes" id="UP001159042"/>
    </source>
</evidence>
<dbReference type="PROSITE" id="PS51900">
    <property type="entry name" value="CB"/>
    <property type="match status" value="1"/>
</dbReference>
<accession>A0AAV8VJF8</accession>
<dbReference type="EMBL" id="JANEYG010000075">
    <property type="protein sequence ID" value="KAJ8914277.1"/>
    <property type="molecule type" value="Genomic_DNA"/>
</dbReference>
<proteinExistence type="predicted"/>